<gene>
    <name evidence="2" type="ORF">Dsin_001876</name>
</gene>
<keyword evidence="3" id="KW-1185">Reference proteome</keyword>
<comment type="caution">
    <text evidence="2">The sequence shown here is derived from an EMBL/GenBank/DDBJ whole genome shotgun (WGS) entry which is preliminary data.</text>
</comment>
<organism evidence="2 3">
    <name type="scientific">Dipteronia sinensis</name>
    <dbReference type="NCBI Taxonomy" id="43782"/>
    <lineage>
        <taxon>Eukaryota</taxon>
        <taxon>Viridiplantae</taxon>
        <taxon>Streptophyta</taxon>
        <taxon>Embryophyta</taxon>
        <taxon>Tracheophyta</taxon>
        <taxon>Spermatophyta</taxon>
        <taxon>Magnoliopsida</taxon>
        <taxon>eudicotyledons</taxon>
        <taxon>Gunneridae</taxon>
        <taxon>Pentapetalae</taxon>
        <taxon>rosids</taxon>
        <taxon>malvids</taxon>
        <taxon>Sapindales</taxon>
        <taxon>Sapindaceae</taxon>
        <taxon>Hippocastanoideae</taxon>
        <taxon>Acereae</taxon>
        <taxon>Dipteronia</taxon>
    </lineage>
</organism>
<evidence type="ECO:0000313" key="3">
    <source>
        <dbReference type="Proteomes" id="UP001281410"/>
    </source>
</evidence>
<name>A0AAE0B632_9ROSI</name>
<sequence>MGELRDVDLHEAVGVTWFQRFQTNFMDLQDTSLLHIQWSRIMPTGVGSKPPKALAPGQRRPECGEDLPVRHVQTGSPIPNQIRVDLELKVVFTINVAWDQVSCKKAASRYDVPPAG</sequence>
<feature type="region of interest" description="Disordered" evidence="1">
    <location>
        <begin position="46"/>
        <end position="65"/>
    </location>
</feature>
<dbReference type="Proteomes" id="UP001281410">
    <property type="component" value="Unassembled WGS sequence"/>
</dbReference>
<reference evidence="2" key="1">
    <citation type="journal article" date="2023" name="Plant J.">
        <title>Genome sequences and population genomics provide insights into the demographic history, inbreeding, and mutation load of two 'living fossil' tree species of Dipteronia.</title>
        <authorList>
            <person name="Feng Y."/>
            <person name="Comes H.P."/>
            <person name="Chen J."/>
            <person name="Zhu S."/>
            <person name="Lu R."/>
            <person name="Zhang X."/>
            <person name="Li P."/>
            <person name="Qiu J."/>
            <person name="Olsen K.M."/>
            <person name="Qiu Y."/>
        </authorList>
    </citation>
    <scope>NUCLEOTIDE SEQUENCE</scope>
    <source>
        <strain evidence="2">NBL</strain>
    </source>
</reference>
<evidence type="ECO:0000256" key="1">
    <source>
        <dbReference type="SAM" id="MobiDB-lite"/>
    </source>
</evidence>
<evidence type="ECO:0000313" key="2">
    <source>
        <dbReference type="EMBL" id="KAK3229995.1"/>
    </source>
</evidence>
<accession>A0AAE0B632</accession>
<protein>
    <submittedName>
        <fullName evidence="2">Uncharacterized protein</fullName>
    </submittedName>
</protein>
<dbReference type="EMBL" id="JANJYJ010000001">
    <property type="protein sequence ID" value="KAK3229995.1"/>
    <property type="molecule type" value="Genomic_DNA"/>
</dbReference>
<dbReference type="AlphaFoldDB" id="A0AAE0B632"/>
<proteinExistence type="predicted"/>